<keyword evidence="1" id="KW-0175">Coiled coil</keyword>
<dbReference type="AlphaFoldDB" id="A0AAV5WVF1"/>
<feature type="coiled-coil region" evidence="1">
    <location>
        <begin position="57"/>
        <end position="109"/>
    </location>
</feature>
<comment type="caution">
    <text evidence="3">The sequence shown here is derived from an EMBL/GenBank/DDBJ whole genome shotgun (WGS) entry which is preliminary data.</text>
</comment>
<gene>
    <name evidence="3" type="ORF">PFISCL1PPCAC_27308</name>
</gene>
<name>A0AAV5WVF1_9BILA</name>
<dbReference type="EMBL" id="BTSY01000007">
    <property type="protein sequence ID" value="GMT36011.1"/>
    <property type="molecule type" value="Genomic_DNA"/>
</dbReference>
<feature type="non-terminal residue" evidence="3">
    <location>
        <position position="1"/>
    </location>
</feature>
<evidence type="ECO:0000313" key="3">
    <source>
        <dbReference type="EMBL" id="GMT36011.1"/>
    </source>
</evidence>
<keyword evidence="2" id="KW-0732">Signal</keyword>
<accession>A0AAV5WVF1</accession>
<feature type="signal peptide" evidence="2">
    <location>
        <begin position="1"/>
        <end position="19"/>
    </location>
</feature>
<evidence type="ECO:0000313" key="4">
    <source>
        <dbReference type="Proteomes" id="UP001432322"/>
    </source>
</evidence>
<evidence type="ECO:0000256" key="1">
    <source>
        <dbReference type="SAM" id="Coils"/>
    </source>
</evidence>
<proteinExistence type="predicted"/>
<organism evidence="3 4">
    <name type="scientific">Pristionchus fissidentatus</name>
    <dbReference type="NCBI Taxonomy" id="1538716"/>
    <lineage>
        <taxon>Eukaryota</taxon>
        <taxon>Metazoa</taxon>
        <taxon>Ecdysozoa</taxon>
        <taxon>Nematoda</taxon>
        <taxon>Chromadorea</taxon>
        <taxon>Rhabditida</taxon>
        <taxon>Rhabditina</taxon>
        <taxon>Diplogasteromorpha</taxon>
        <taxon>Diplogasteroidea</taxon>
        <taxon>Neodiplogasteridae</taxon>
        <taxon>Pristionchus</taxon>
    </lineage>
</organism>
<sequence>LMMARFALLLVTTLTVVSAYPGISDPVNGKDPFDRSQFEKAARDGYLAGVKVAAKLAAQEKAAADAARRAAEEANDRAAAQAAIEADKRAALQAELEAAERALADVGEAEAANVAKANEVEEVNGGTTTAHETMETSTLGEIIIDNNQATANSTELIETATTTEDMDHTMLNASHVGPANATEEASNNTSSWTPTTQSAMVAQNVTSDSIKLSNAGKGVKDIDIELDMPNMRLRIRVTSGNSIVSGSADISGLENEKENN</sequence>
<keyword evidence="4" id="KW-1185">Reference proteome</keyword>
<evidence type="ECO:0000256" key="2">
    <source>
        <dbReference type="SAM" id="SignalP"/>
    </source>
</evidence>
<reference evidence="3" key="1">
    <citation type="submission" date="2023-10" db="EMBL/GenBank/DDBJ databases">
        <title>Genome assembly of Pristionchus species.</title>
        <authorList>
            <person name="Yoshida K."/>
            <person name="Sommer R.J."/>
        </authorList>
    </citation>
    <scope>NUCLEOTIDE SEQUENCE</scope>
    <source>
        <strain evidence="3">RS5133</strain>
    </source>
</reference>
<protein>
    <submittedName>
        <fullName evidence="3">Uncharacterized protein</fullName>
    </submittedName>
</protein>
<feature type="chain" id="PRO_5043574104" evidence="2">
    <location>
        <begin position="20"/>
        <end position="260"/>
    </location>
</feature>
<dbReference type="Proteomes" id="UP001432322">
    <property type="component" value="Unassembled WGS sequence"/>
</dbReference>